<proteinExistence type="predicted"/>
<dbReference type="PANTHER" id="PTHR41299">
    <property type="entry name" value="THIAMINE PYROPHOSPHOKINASE"/>
    <property type="match status" value="1"/>
</dbReference>
<comment type="caution">
    <text evidence="7">The sequence shown here is derived from an EMBL/GenBank/DDBJ whole genome shotgun (WGS) entry which is preliminary data.</text>
</comment>
<keyword evidence="8" id="KW-1185">Reference proteome</keyword>
<keyword evidence="3 7" id="KW-0418">Kinase</keyword>
<dbReference type="GO" id="GO:0009229">
    <property type="term" value="P:thiamine diphosphate biosynthetic process"/>
    <property type="evidence" value="ECO:0007669"/>
    <property type="project" value="InterPro"/>
</dbReference>
<accession>G9WGC1</accession>
<keyword evidence="4" id="KW-0067">ATP-binding</keyword>
<evidence type="ECO:0000313" key="8">
    <source>
        <dbReference type="Proteomes" id="UP000004959"/>
    </source>
</evidence>
<dbReference type="Gene3D" id="3.40.50.10240">
    <property type="entry name" value="Thiamin pyrophosphokinase, catalytic domain"/>
    <property type="match status" value="1"/>
</dbReference>
<evidence type="ECO:0000256" key="4">
    <source>
        <dbReference type="ARBA" id="ARBA00022840"/>
    </source>
</evidence>
<dbReference type="AlphaFoldDB" id="G9WGC1"/>
<dbReference type="InterPro" id="IPR053149">
    <property type="entry name" value="TPK"/>
</dbReference>
<evidence type="ECO:0000256" key="5">
    <source>
        <dbReference type="NCBIfam" id="TIGR01378"/>
    </source>
</evidence>
<evidence type="ECO:0000256" key="1">
    <source>
        <dbReference type="ARBA" id="ARBA00022679"/>
    </source>
</evidence>
<dbReference type="GO" id="GO:0005524">
    <property type="term" value="F:ATP binding"/>
    <property type="evidence" value="ECO:0007669"/>
    <property type="project" value="UniProtKB-KW"/>
</dbReference>
<dbReference type="PANTHER" id="PTHR41299:SF1">
    <property type="entry name" value="THIAMINE PYROPHOSPHOKINASE"/>
    <property type="match status" value="1"/>
</dbReference>
<organism evidence="7 8">
    <name type="scientific">Oenococcus kitaharae DSM 17330</name>
    <dbReference type="NCBI Taxonomy" id="1045004"/>
    <lineage>
        <taxon>Bacteria</taxon>
        <taxon>Bacillati</taxon>
        <taxon>Bacillota</taxon>
        <taxon>Bacilli</taxon>
        <taxon>Lactobacillales</taxon>
        <taxon>Lactobacillaceae</taxon>
        <taxon>Oenococcus</taxon>
    </lineage>
</organism>
<dbReference type="Proteomes" id="UP000004959">
    <property type="component" value="Chromosome"/>
</dbReference>
<dbReference type="SMART" id="SM00983">
    <property type="entry name" value="TPK_B1_binding"/>
    <property type="match status" value="1"/>
</dbReference>
<dbReference type="STRING" id="336988.NT96_01915"/>
<name>G9WGC1_9LACO</name>
<gene>
    <name evidence="7" type="ORF">OKIT_1653</name>
</gene>
<dbReference type="GO" id="GO:0030975">
    <property type="term" value="F:thiamine binding"/>
    <property type="evidence" value="ECO:0007669"/>
    <property type="project" value="InterPro"/>
</dbReference>
<dbReference type="GO" id="GO:0016301">
    <property type="term" value="F:kinase activity"/>
    <property type="evidence" value="ECO:0007669"/>
    <property type="project" value="UniProtKB-KW"/>
</dbReference>
<dbReference type="SUPFAM" id="SSF63999">
    <property type="entry name" value="Thiamin pyrophosphokinase, catalytic domain"/>
    <property type="match status" value="1"/>
</dbReference>
<dbReference type="GO" id="GO:0004788">
    <property type="term" value="F:thiamine diphosphokinase activity"/>
    <property type="evidence" value="ECO:0007669"/>
    <property type="project" value="UniProtKB-UniRule"/>
</dbReference>
<evidence type="ECO:0000313" key="7">
    <source>
        <dbReference type="EMBL" id="EHN59729.1"/>
    </source>
</evidence>
<dbReference type="EMBL" id="AFVZ01000001">
    <property type="protein sequence ID" value="EHN59729.1"/>
    <property type="molecule type" value="Genomic_DNA"/>
</dbReference>
<evidence type="ECO:0000259" key="6">
    <source>
        <dbReference type="SMART" id="SM00983"/>
    </source>
</evidence>
<dbReference type="InterPro" id="IPR036759">
    <property type="entry name" value="TPK_catalytic_sf"/>
</dbReference>
<dbReference type="InterPro" id="IPR006282">
    <property type="entry name" value="Thi_PPkinase"/>
</dbReference>
<keyword evidence="2" id="KW-0547">Nucleotide-binding</keyword>
<dbReference type="PATRIC" id="fig|1045004.4.peg.1623"/>
<keyword evidence="1" id="KW-0808">Transferase</keyword>
<evidence type="ECO:0000256" key="2">
    <source>
        <dbReference type="ARBA" id="ARBA00022741"/>
    </source>
</evidence>
<feature type="domain" description="Thiamin pyrophosphokinase thiamin-binding" evidence="6">
    <location>
        <begin position="145"/>
        <end position="210"/>
    </location>
</feature>
<dbReference type="EC" id="2.7.6.2" evidence="5"/>
<protein>
    <recommendedName>
        <fullName evidence="5">Thiamine diphosphokinase</fullName>
        <ecNumber evidence="5">2.7.6.2</ecNumber>
    </recommendedName>
</protein>
<dbReference type="Pfam" id="PF04263">
    <property type="entry name" value="TPK_catalytic"/>
    <property type="match status" value="1"/>
</dbReference>
<dbReference type="InterPro" id="IPR007373">
    <property type="entry name" value="Thiamin_PyroPKinase_B1-bd"/>
</dbReference>
<dbReference type="GO" id="GO:0006772">
    <property type="term" value="P:thiamine metabolic process"/>
    <property type="evidence" value="ECO:0007669"/>
    <property type="project" value="UniProtKB-UniRule"/>
</dbReference>
<dbReference type="CDD" id="cd07995">
    <property type="entry name" value="TPK"/>
    <property type="match status" value="1"/>
</dbReference>
<dbReference type="InterPro" id="IPR007371">
    <property type="entry name" value="TPK_catalytic"/>
</dbReference>
<dbReference type="NCBIfam" id="TIGR01378">
    <property type="entry name" value="thi_PPkinase"/>
    <property type="match status" value="1"/>
</dbReference>
<dbReference type="HOGENOM" id="CLU_044237_1_0_9"/>
<dbReference type="Pfam" id="PF04265">
    <property type="entry name" value="TPK_B1_binding"/>
    <property type="match status" value="1"/>
</dbReference>
<evidence type="ECO:0000256" key="3">
    <source>
        <dbReference type="ARBA" id="ARBA00022777"/>
    </source>
</evidence>
<sequence>MAGGPTAVLPADFSDFLTADADWIGVDAGSYYLLTKGVTSLTAIGDFDSLTADQLAFVKAHVDTDHFQQAKPEKDFTDTELALQRVLSHFDISEYQTINLFGMTGGRLDHELDNLLNIFQERYVSLLPKIRLFDAGNIVAFYHAGDYVISDLYRKKYLGFAALNGIQHFSIADAKYELHDFSSDKACVFASNEFIEGQDVKISFAAGDVIAIYS</sequence>
<dbReference type="eggNOG" id="COG1564">
    <property type="taxonomic scope" value="Bacteria"/>
</dbReference>
<reference evidence="7 8" key="1">
    <citation type="journal article" date="2012" name="PLoS ONE">
        <title>Functional divergence in the genus oenococcus as predicted by genome sequencing of the newly-described species, Oenococcus kitaharae.</title>
        <authorList>
            <person name="Borneman A.R."/>
            <person name="McCarthy J.M."/>
            <person name="Chambers P.J."/>
            <person name="Bartowsky E.J."/>
        </authorList>
    </citation>
    <scope>NUCLEOTIDE SEQUENCE [LARGE SCALE GENOMIC DNA]</scope>
    <source>
        <strain evidence="8">DSM17330</strain>
    </source>
</reference>